<dbReference type="InterPro" id="IPR036961">
    <property type="entry name" value="Kinesin_motor_dom_sf"/>
</dbReference>
<dbReference type="Gene3D" id="3.40.850.10">
    <property type="entry name" value="Kinesin motor domain"/>
    <property type="match status" value="1"/>
</dbReference>
<evidence type="ECO:0000256" key="2">
    <source>
        <dbReference type="ARBA" id="ARBA00022490"/>
    </source>
</evidence>
<evidence type="ECO:0000256" key="9">
    <source>
        <dbReference type="ARBA" id="ARBA00060187"/>
    </source>
</evidence>
<dbReference type="PROSITE" id="PS50067">
    <property type="entry name" value="KINESIN_MOTOR_2"/>
    <property type="match status" value="1"/>
</dbReference>
<protein>
    <recommendedName>
        <fullName evidence="11">Kinesin-like protein</fullName>
    </recommendedName>
</protein>
<dbReference type="GO" id="GO:0005874">
    <property type="term" value="C:microtubule"/>
    <property type="evidence" value="ECO:0007669"/>
    <property type="project" value="UniProtKB-KW"/>
</dbReference>
<dbReference type="GO" id="GO:0007018">
    <property type="term" value="P:microtubule-based movement"/>
    <property type="evidence" value="ECO:0007669"/>
    <property type="project" value="InterPro"/>
</dbReference>
<reference evidence="15" key="1">
    <citation type="submission" date="2021-05" db="EMBL/GenBank/DDBJ databases">
        <authorList>
            <person name="Alioto T."/>
            <person name="Alioto T."/>
            <person name="Gomez Garrido J."/>
        </authorList>
    </citation>
    <scope>NUCLEOTIDE SEQUENCE</scope>
</reference>
<evidence type="ECO:0000256" key="6">
    <source>
        <dbReference type="ARBA" id="ARBA00023054"/>
    </source>
</evidence>
<evidence type="ECO:0000313" key="15">
    <source>
        <dbReference type="EMBL" id="CAG6668670.1"/>
    </source>
</evidence>
<dbReference type="AlphaFoldDB" id="A0A8D8SI95"/>
<dbReference type="GO" id="GO:0003777">
    <property type="term" value="F:microtubule motor activity"/>
    <property type="evidence" value="ECO:0007669"/>
    <property type="project" value="InterPro"/>
</dbReference>
<feature type="binding site" evidence="10">
    <location>
        <begin position="91"/>
        <end position="98"/>
    </location>
    <ligand>
        <name>ATP</name>
        <dbReference type="ChEBI" id="CHEBI:30616"/>
    </ligand>
</feature>
<dbReference type="InterPro" id="IPR027640">
    <property type="entry name" value="Kinesin-like_fam"/>
</dbReference>
<dbReference type="PANTHER" id="PTHR47969">
    <property type="entry name" value="CHROMOSOME-ASSOCIATED KINESIN KIF4A-RELATED"/>
    <property type="match status" value="1"/>
</dbReference>
<dbReference type="SMART" id="SM00129">
    <property type="entry name" value="KISc"/>
    <property type="match status" value="1"/>
</dbReference>
<evidence type="ECO:0000256" key="13">
    <source>
        <dbReference type="SAM" id="MobiDB-lite"/>
    </source>
</evidence>
<name>A0A8D8SI95_9HEMI</name>
<keyword evidence="8" id="KW-0206">Cytoskeleton</keyword>
<dbReference type="EMBL" id="HBUF01219311">
    <property type="protein sequence ID" value="CAG6668670.1"/>
    <property type="molecule type" value="Transcribed_RNA"/>
</dbReference>
<feature type="coiled-coil region" evidence="12">
    <location>
        <begin position="356"/>
        <end position="446"/>
    </location>
</feature>
<feature type="coiled-coil region" evidence="12">
    <location>
        <begin position="539"/>
        <end position="583"/>
    </location>
</feature>
<keyword evidence="3 11" id="KW-0493">Microtubule</keyword>
<evidence type="ECO:0000256" key="4">
    <source>
        <dbReference type="ARBA" id="ARBA00022741"/>
    </source>
</evidence>
<comment type="function">
    <text evidence="9">Plus-end directed microtubule motor that may be used for anterograde axonal transport and could conceivably move cargos in fly neurons different than those moved by kinesin heavy chain or other plus-end directed motors.</text>
</comment>
<evidence type="ECO:0000256" key="12">
    <source>
        <dbReference type="SAM" id="Coils"/>
    </source>
</evidence>
<dbReference type="Pfam" id="PF00225">
    <property type="entry name" value="Kinesin"/>
    <property type="match status" value="1"/>
</dbReference>
<organism evidence="15">
    <name type="scientific">Cacopsylla melanoneura</name>
    <dbReference type="NCBI Taxonomy" id="428564"/>
    <lineage>
        <taxon>Eukaryota</taxon>
        <taxon>Metazoa</taxon>
        <taxon>Ecdysozoa</taxon>
        <taxon>Arthropoda</taxon>
        <taxon>Hexapoda</taxon>
        <taxon>Insecta</taxon>
        <taxon>Pterygota</taxon>
        <taxon>Neoptera</taxon>
        <taxon>Paraneoptera</taxon>
        <taxon>Hemiptera</taxon>
        <taxon>Sternorrhyncha</taxon>
        <taxon>Psylloidea</taxon>
        <taxon>Psyllidae</taxon>
        <taxon>Psyllinae</taxon>
        <taxon>Cacopsylla</taxon>
    </lineage>
</organism>
<keyword evidence="6 12" id="KW-0175">Coiled coil</keyword>
<feature type="compositionally biased region" description="Low complexity" evidence="13">
    <location>
        <begin position="671"/>
        <end position="699"/>
    </location>
</feature>
<dbReference type="PANTHER" id="PTHR47969:SF21">
    <property type="entry name" value="KINESIN-LIKE PROTEIN"/>
    <property type="match status" value="1"/>
</dbReference>
<dbReference type="InterPro" id="IPR019821">
    <property type="entry name" value="Kinesin_motor_CS"/>
</dbReference>
<dbReference type="GO" id="GO:0008017">
    <property type="term" value="F:microtubule binding"/>
    <property type="evidence" value="ECO:0007669"/>
    <property type="project" value="InterPro"/>
</dbReference>
<evidence type="ECO:0000256" key="1">
    <source>
        <dbReference type="ARBA" id="ARBA00004245"/>
    </source>
</evidence>
<dbReference type="FunFam" id="3.40.850.10:FF:000029">
    <property type="entry name" value="Kinesin-like protein KIF17"/>
    <property type="match status" value="1"/>
</dbReference>
<accession>A0A8D8SI95</accession>
<dbReference type="InterPro" id="IPR001752">
    <property type="entry name" value="Kinesin_motor_dom"/>
</dbReference>
<evidence type="ECO:0000259" key="14">
    <source>
        <dbReference type="PROSITE" id="PS50067"/>
    </source>
</evidence>
<sequence length="838" mass="93837">MAAENVKVIVRCRPMNGRENGLKCKGIVFMDSEKCCCSIMHPNDSSAPPKGFTFDGVYDANSTTEQIYNEIAYPLIEGVLEGYNSTVFAYGQTGCGKSFSMQGVLEPPSQRGIIPRAFEHIFESISLAEETKYLILASYLEIYNEEIRDLLSAEVRRKLDLKESPDKGVYVTDLSHHAVQTVTDCQRLMEQGWNNRSVGSTLMNADSSRSHSIFCISVENMNIASSDGCEMEGDGPIRRGKLNLVDLAGSERQAKTGATGDRLKEATKINLSLSALGNVISALVDGKAKHIPYRDSKLTRLLQDSLGGNTKTLMVACLSPADNNYDETLSTLRYANRAKNIANKPKINEDPKDTMLREYQEEIRQLRALLESSGTMPPDGDTCLFSAKGIKGTPQERENLRHEYESEMEKLREQYNAERKSKSKMEADLEALKEQYQRDMENIGNNNSLSSPAVVLTTTDSDKDFAVKKCPDASAAQQEILKRLQNLQASMVGGERKNDRELKEKKLKKKLAVEKRLKSLAQVLAKVDDSDDGGSSLLLGVYDDIQDELKNKIEQLKKQKQKVKALDREIQDLQSEFELERTDYLETIRKHTRQNQLNNQIFEKIVPIINKDCNYSNIERIKQEAVWSEETLSWRLPELVTLHSKLPPAGSHAAYISASLDLLTQSQRWKNNMSGSSNHSLSTSNSTSLSNSSPESCTSRRGSSDLKFHKDEDIAENYFKPKRATELLRQDEAGTALTRWKDLTAKSNKLNPLQANPNSLPSSFSPLRSSGRSHSVWQSSPNVTNHWINSPVAPSPDLSLRKPMRLDALPDLKVSDKRRKGSLNLNKMDVLSTQSILH</sequence>
<evidence type="ECO:0000256" key="10">
    <source>
        <dbReference type="PROSITE-ProRule" id="PRU00283"/>
    </source>
</evidence>
<evidence type="ECO:0000256" key="5">
    <source>
        <dbReference type="ARBA" id="ARBA00022840"/>
    </source>
</evidence>
<proteinExistence type="inferred from homology"/>
<evidence type="ECO:0000256" key="3">
    <source>
        <dbReference type="ARBA" id="ARBA00022701"/>
    </source>
</evidence>
<dbReference type="GO" id="GO:0005524">
    <property type="term" value="F:ATP binding"/>
    <property type="evidence" value="ECO:0007669"/>
    <property type="project" value="UniProtKB-UniRule"/>
</dbReference>
<evidence type="ECO:0000256" key="8">
    <source>
        <dbReference type="ARBA" id="ARBA00023212"/>
    </source>
</evidence>
<keyword evidence="5 10" id="KW-0067">ATP-binding</keyword>
<dbReference type="PROSITE" id="PS00411">
    <property type="entry name" value="KINESIN_MOTOR_1"/>
    <property type="match status" value="1"/>
</dbReference>
<keyword evidence="4 10" id="KW-0547">Nucleotide-binding</keyword>
<comment type="similarity">
    <text evidence="10 11">Belongs to the TRAFAC class myosin-kinesin ATPase superfamily. Kinesin family.</text>
</comment>
<evidence type="ECO:0000256" key="11">
    <source>
        <dbReference type="RuleBase" id="RU000394"/>
    </source>
</evidence>
<keyword evidence="7 10" id="KW-0505">Motor protein</keyword>
<comment type="subcellular location">
    <subcellularLocation>
        <location evidence="1">Cytoplasm</location>
        <location evidence="1">Cytoskeleton</location>
    </subcellularLocation>
</comment>
<feature type="domain" description="Kinesin motor" evidence="14">
    <location>
        <begin position="5"/>
        <end position="341"/>
    </location>
</feature>
<feature type="region of interest" description="Disordered" evidence="13">
    <location>
        <begin position="671"/>
        <end position="705"/>
    </location>
</feature>
<keyword evidence="2" id="KW-0963">Cytoplasm</keyword>
<dbReference type="PRINTS" id="PR00380">
    <property type="entry name" value="KINESINHEAVY"/>
</dbReference>
<dbReference type="InterPro" id="IPR027417">
    <property type="entry name" value="P-loop_NTPase"/>
</dbReference>
<dbReference type="SUPFAM" id="SSF52540">
    <property type="entry name" value="P-loop containing nucleoside triphosphate hydrolases"/>
    <property type="match status" value="1"/>
</dbReference>
<evidence type="ECO:0000256" key="7">
    <source>
        <dbReference type="ARBA" id="ARBA00023175"/>
    </source>
</evidence>